<dbReference type="Proteomes" id="UP000182060">
    <property type="component" value="Chromosome"/>
</dbReference>
<evidence type="ECO:0000313" key="2">
    <source>
        <dbReference type="EMBL" id="APC01683.1"/>
    </source>
</evidence>
<feature type="compositionally biased region" description="Gly residues" evidence="1">
    <location>
        <begin position="379"/>
        <end position="403"/>
    </location>
</feature>
<accession>A0AAC9IVT8</accession>
<feature type="compositionally biased region" description="Basic and acidic residues" evidence="1">
    <location>
        <begin position="331"/>
        <end position="347"/>
    </location>
</feature>
<gene>
    <name evidence="2" type="ORF">AOC25_08640</name>
</gene>
<proteinExistence type="predicted"/>
<evidence type="ECO:0000313" key="3">
    <source>
        <dbReference type="Proteomes" id="UP000182060"/>
    </source>
</evidence>
<dbReference type="InterPro" id="IPR021728">
    <property type="entry name" value="DUF3300"/>
</dbReference>
<organism evidence="2 3">
    <name type="scientific">Polynucleobacter asymbioticus</name>
    <dbReference type="NCBI Taxonomy" id="576611"/>
    <lineage>
        <taxon>Bacteria</taxon>
        <taxon>Pseudomonadati</taxon>
        <taxon>Pseudomonadota</taxon>
        <taxon>Betaproteobacteria</taxon>
        <taxon>Burkholderiales</taxon>
        <taxon>Burkholderiaceae</taxon>
        <taxon>Polynucleobacter</taxon>
    </lineage>
</organism>
<protein>
    <recommendedName>
        <fullName evidence="4">DUF3300 domain-containing protein</fullName>
    </recommendedName>
</protein>
<feature type="compositionally biased region" description="Low complexity" evidence="1">
    <location>
        <begin position="264"/>
        <end position="276"/>
    </location>
</feature>
<feature type="region of interest" description="Disordered" evidence="1">
    <location>
        <begin position="264"/>
        <end position="403"/>
    </location>
</feature>
<dbReference type="EMBL" id="CP015017">
    <property type="protein sequence ID" value="APC01683.1"/>
    <property type="molecule type" value="Genomic_DNA"/>
</dbReference>
<dbReference type="RefSeq" id="WP_081354862.1">
    <property type="nucleotide sequence ID" value="NZ_CP015016.1"/>
</dbReference>
<evidence type="ECO:0008006" key="4">
    <source>
        <dbReference type="Google" id="ProtNLM"/>
    </source>
</evidence>
<dbReference type="AlphaFoldDB" id="A0AAC9IVT8"/>
<evidence type="ECO:0000256" key="1">
    <source>
        <dbReference type="SAM" id="MobiDB-lite"/>
    </source>
</evidence>
<name>A0AAC9IVT8_9BURK</name>
<sequence length="403" mass="42534">MQVSKKARFPSRLLAGLLTAALSIPAIVPVAYAQNSSQEQAAKLSQAQLESLVAPIALYPDSLLSQVLMASTYPLEVAEAANWQNANKNLKGNPLNNALQQQTWDASVKSLVSFPSALQMMGSQLSWTQKLGNAVLAQQSDTMAAIQALRAKAKQSGALQSTQQQTVSTQGSGSSQAIVIQPADPQIVYVPAYNPTVVYGAWPYPSYPPYTYYPPGYVAGTALLSFGVGMAVGAALWGGCHWGGGYGGGNSLTVNNNTYNNFNRNTNRNWSGNSRGTSDWKPDQQRRNANISGGNQNAERDQLRQNLQKDGLNGGDRGGNNGSDRAGNNRSDVDRPDASRDGDRNLGDRNGGQSNFRNDSSGFGDARGAKFNGGDDRFGGGGAHIGGGGEHFGGGGGGFRGRR</sequence>
<feature type="compositionally biased region" description="Polar residues" evidence="1">
    <location>
        <begin position="287"/>
        <end position="297"/>
    </location>
</feature>
<reference evidence="2" key="1">
    <citation type="journal article" date="2017" name="Appl. Environ. Microbiol.">
        <title>Microdiversification of a pelagic Polynucleobacter species is mainly driven by acquisition of genomic islands from a partially interspecific gene pool.</title>
        <authorList>
            <person name="Hoetzinger M."/>
            <person name="Hahn M.W."/>
            <person name="Jezberova J."/>
            <person name="Schmidt J."/>
            <person name="Koll U."/>
        </authorList>
    </citation>
    <scope>NUCLEOTIDE SEQUENCE</scope>
    <source>
        <strain evidence="2">MWH-RechtKol4</strain>
    </source>
</reference>
<dbReference type="PANTHER" id="PTHR40269:SF1">
    <property type="entry name" value="OUTER MEMBRANE PROTEIN"/>
    <property type="match status" value="1"/>
</dbReference>
<dbReference type="Pfam" id="PF11737">
    <property type="entry name" value="DUF3300"/>
    <property type="match status" value="1"/>
</dbReference>
<dbReference type="PANTHER" id="PTHR40269">
    <property type="entry name" value="OUTER MEMBRANE PROTEIN-RELATED"/>
    <property type="match status" value="1"/>
</dbReference>
<feature type="compositionally biased region" description="Gly residues" evidence="1">
    <location>
        <begin position="312"/>
        <end position="321"/>
    </location>
</feature>